<dbReference type="GO" id="GO:0004656">
    <property type="term" value="F:procollagen-proline 4-dioxygenase activity"/>
    <property type="evidence" value="ECO:0007669"/>
    <property type="project" value="UniProtKB-EC"/>
</dbReference>
<evidence type="ECO:0000256" key="1">
    <source>
        <dbReference type="ARBA" id="ARBA00001961"/>
    </source>
</evidence>
<dbReference type="Proteomes" id="UP001428341">
    <property type="component" value="Unassembled WGS sequence"/>
</dbReference>
<dbReference type="GO" id="GO:0005789">
    <property type="term" value="C:endoplasmic reticulum membrane"/>
    <property type="evidence" value="ECO:0007669"/>
    <property type="project" value="UniProtKB-SubCell"/>
</dbReference>
<keyword evidence="5 16" id="KW-0812">Transmembrane</keyword>
<keyword evidence="10 16" id="KW-1133">Transmembrane helix</keyword>
<dbReference type="PANTHER" id="PTHR10869">
    <property type="entry name" value="PROLYL 4-HYDROXYLASE ALPHA SUBUNIT"/>
    <property type="match status" value="1"/>
</dbReference>
<name>A0AAP0QZC4_9ROSI</name>
<keyword evidence="11" id="KW-0560">Oxidoreductase</keyword>
<sequence>MVKLRQSRLQAKKWSTITLVLSVLLMLKIVLLTLLAIAIFTISIGDDDSLPNDLTTERRIVAQERGEHWTEIVAWEPRAFIYHNFLSKAECEYLIELAKPHLVMAKVDDFKTGRNVGSSGYRVRTGSGTFLKMGQDKIIRDIEKRIAEFTLIPPEHGEGIQVVHYEVGQRYAAHRDYFRDELNLEDGGQRMATLLMYLSDVEEGGETLFPAAKANFTSVPWWNDLSECAKKGLSIKPKRGDALLFWSIRPDATLDPSSLHGWGQMGGHEMAACSRVQTLSYDIKRMQLDVVSNLFAHDSFSLIELPECLLLPGRSKEGRILNPFHSKRLPSKAKCERLISLAKPQVVTDSRFCIFFAGTAQALPGLEDADILNPLNSQRLSATWVESFLYSHYLKNGVQLRDCDFVFSQTLKKVACDFASCESSYAVIFLYLEFLLITIKRI</sequence>
<keyword evidence="9" id="KW-0735">Signal-anchor</keyword>
<evidence type="ECO:0000256" key="3">
    <source>
        <dbReference type="ARBA" id="ARBA00006511"/>
    </source>
</evidence>
<evidence type="ECO:0000256" key="16">
    <source>
        <dbReference type="SAM" id="Phobius"/>
    </source>
</evidence>
<proteinExistence type="inferred from homology"/>
<reference evidence="18 19" key="1">
    <citation type="submission" date="2024-05" db="EMBL/GenBank/DDBJ databases">
        <title>Haplotype-resolved chromosome-level genome assembly of Huyou (Citrus changshanensis).</title>
        <authorList>
            <person name="Miao C."/>
            <person name="Chen W."/>
            <person name="Wu Y."/>
            <person name="Wang L."/>
            <person name="Zhao S."/>
            <person name="Grierson D."/>
            <person name="Xu C."/>
            <person name="Chen K."/>
        </authorList>
    </citation>
    <scope>NUCLEOTIDE SEQUENCE [LARGE SCALE GENOMIC DNA]</scope>
    <source>
        <strain evidence="18">01-14</strain>
        <tissue evidence="18">Leaf</tissue>
    </source>
</reference>
<comment type="catalytic activity">
    <reaction evidence="15">
        <text>L-prolyl-[collagen] + 2-oxoglutarate + O2 = trans-4-hydroxy-L-prolyl-[collagen] + succinate + CO2</text>
        <dbReference type="Rhea" id="RHEA:18945"/>
        <dbReference type="Rhea" id="RHEA-COMP:11676"/>
        <dbReference type="Rhea" id="RHEA-COMP:11680"/>
        <dbReference type="ChEBI" id="CHEBI:15379"/>
        <dbReference type="ChEBI" id="CHEBI:16526"/>
        <dbReference type="ChEBI" id="CHEBI:16810"/>
        <dbReference type="ChEBI" id="CHEBI:30031"/>
        <dbReference type="ChEBI" id="CHEBI:50342"/>
        <dbReference type="ChEBI" id="CHEBI:61965"/>
        <dbReference type="EC" id="1.14.11.2"/>
    </reaction>
</comment>
<accession>A0AAP0QZC4</accession>
<keyword evidence="13 16" id="KW-0472">Membrane</keyword>
<comment type="subcellular location">
    <subcellularLocation>
        <location evidence="2">Endoplasmic reticulum membrane</location>
        <topology evidence="2">Single-pass type II membrane protein</topology>
    </subcellularLocation>
</comment>
<dbReference type="InterPro" id="IPR006620">
    <property type="entry name" value="Pro_4_hyd_alph"/>
</dbReference>
<evidence type="ECO:0000313" key="18">
    <source>
        <dbReference type="EMBL" id="KAK9216902.1"/>
    </source>
</evidence>
<dbReference type="Gene3D" id="2.60.120.620">
    <property type="entry name" value="q2cbj1_9rhob like domain"/>
    <property type="match status" value="1"/>
</dbReference>
<feature type="domain" description="Fe2OG dioxygenase" evidence="17">
    <location>
        <begin position="156"/>
        <end position="298"/>
    </location>
</feature>
<evidence type="ECO:0000256" key="6">
    <source>
        <dbReference type="ARBA" id="ARBA00022723"/>
    </source>
</evidence>
<organism evidence="18 19">
    <name type="scientific">Citrus x changshan-huyou</name>
    <dbReference type="NCBI Taxonomy" id="2935761"/>
    <lineage>
        <taxon>Eukaryota</taxon>
        <taxon>Viridiplantae</taxon>
        <taxon>Streptophyta</taxon>
        <taxon>Embryophyta</taxon>
        <taxon>Tracheophyta</taxon>
        <taxon>Spermatophyta</taxon>
        <taxon>Magnoliopsida</taxon>
        <taxon>eudicotyledons</taxon>
        <taxon>Gunneridae</taxon>
        <taxon>Pentapetalae</taxon>
        <taxon>rosids</taxon>
        <taxon>malvids</taxon>
        <taxon>Sapindales</taxon>
        <taxon>Rutaceae</taxon>
        <taxon>Aurantioideae</taxon>
        <taxon>Citrus</taxon>
    </lineage>
</organism>
<evidence type="ECO:0000256" key="11">
    <source>
        <dbReference type="ARBA" id="ARBA00023002"/>
    </source>
</evidence>
<comment type="cofactor">
    <cofactor evidence="1">
        <name>L-ascorbate</name>
        <dbReference type="ChEBI" id="CHEBI:38290"/>
    </cofactor>
</comment>
<dbReference type="PROSITE" id="PS51471">
    <property type="entry name" value="FE2OG_OXY"/>
    <property type="match status" value="1"/>
</dbReference>
<evidence type="ECO:0000256" key="8">
    <source>
        <dbReference type="ARBA" id="ARBA00022964"/>
    </source>
</evidence>
<dbReference type="PANTHER" id="PTHR10869:SF169">
    <property type="entry name" value="PROLYL 4-HYDROXYLASE 3-RELATED"/>
    <property type="match status" value="1"/>
</dbReference>
<evidence type="ECO:0000256" key="5">
    <source>
        <dbReference type="ARBA" id="ARBA00022692"/>
    </source>
</evidence>
<evidence type="ECO:0000256" key="14">
    <source>
        <dbReference type="ARBA" id="ARBA00023180"/>
    </source>
</evidence>
<dbReference type="InterPro" id="IPR044862">
    <property type="entry name" value="Pro_4_hyd_alph_FE2OG_OXY"/>
</dbReference>
<protein>
    <recommendedName>
        <fullName evidence="4">procollagen-proline 4-dioxygenase</fullName>
        <ecNumber evidence="4">1.14.11.2</ecNumber>
    </recommendedName>
</protein>
<comment type="similarity">
    <text evidence="3">Belongs to the P4HA family.</text>
</comment>
<dbReference type="GO" id="GO:0031418">
    <property type="term" value="F:L-ascorbic acid binding"/>
    <property type="evidence" value="ECO:0007669"/>
    <property type="project" value="InterPro"/>
</dbReference>
<evidence type="ECO:0000256" key="15">
    <source>
        <dbReference type="ARBA" id="ARBA00049169"/>
    </source>
</evidence>
<keyword evidence="6" id="KW-0479">Metal-binding</keyword>
<dbReference type="InterPro" id="IPR005123">
    <property type="entry name" value="Oxoglu/Fe-dep_dioxygenase_dom"/>
</dbReference>
<dbReference type="EC" id="1.14.11.2" evidence="4"/>
<keyword evidence="14" id="KW-0325">Glycoprotein</keyword>
<dbReference type="SMART" id="SM00702">
    <property type="entry name" value="P4Hc"/>
    <property type="match status" value="1"/>
</dbReference>
<keyword evidence="8" id="KW-0223">Dioxygenase</keyword>
<gene>
    <name evidence="18" type="ORF">WN944_008914</name>
</gene>
<dbReference type="InterPro" id="IPR045054">
    <property type="entry name" value="P4HA-like"/>
</dbReference>
<keyword evidence="19" id="KW-1185">Reference proteome</keyword>
<dbReference type="Pfam" id="PF13640">
    <property type="entry name" value="2OG-FeII_Oxy_3"/>
    <property type="match status" value="1"/>
</dbReference>
<evidence type="ECO:0000313" key="19">
    <source>
        <dbReference type="Proteomes" id="UP001428341"/>
    </source>
</evidence>
<evidence type="ECO:0000256" key="2">
    <source>
        <dbReference type="ARBA" id="ARBA00004648"/>
    </source>
</evidence>
<dbReference type="AlphaFoldDB" id="A0AAP0QZC4"/>
<dbReference type="EMBL" id="JBCGBO010000003">
    <property type="protein sequence ID" value="KAK9216902.1"/>
    <property type="molecule type" value="Genomic_DNA"/>
</dbReference>
<evidence type="ECO:0000256" key="4">
    <source>
        <dbReference type="ARBA" id="ARBA00012269"/>
    </source>
</evidence>
<evidence type="ECO:0000256" key="13">
    <source>
        <dbReference type="ARBA" id="ARBA00023136"/>
    </source>
</evidence>
<dbReference type="FunFam" id="2.60.120.620:FF:000002">
    <property type="entry name" value="Prolyl 4-hydroxylase 4"/>
    <property type="match status" value="1"/>
</dbReference>
<feature type="transmembrane region" description="Helical" evidence="16">
    <location>
        <begin position="20"/>
        <end position="42"/>
    </location>
</feature>
<evidence type="ECO:0000256" key="9">
    <source>
        <dbReference type="ARBA" id="ARBA00022968"/>
    </source>
</evidence>
<evidence type="ECO:0000256" key="12">
    <source>
        <dbReference type="ARBA" id="ARBA00023004"/>
    </source>
</evidence>
<keyword evidence="12" id="KW-0408">Iron</keyword>
<keyword evidence="7" id="KW-0256">Endoplasmic reticulum</keyword>
<evidence type="ECO:0000259" key="17">
    <source>
        <dbReference type="PROSITE" id="PS51471"/>
    </source>
</evidence>
<comment type="caution">
    <text evidence="18">The sequence shown here is derived from an EMBL/GenBank/DDBJ whole genome shotgun (WGS) entry which is preliminary data.</text>
</comment>
<evidence type="ECO:0000256" key="10">
    <source>
        <dbReference type="ARBA" id="ARBA00022989"/>
    </source>
</evidence>
<dbReference type="GO" id="GO:0005506">
    <property type="term" value="F:iron ion binding"/>
    <property type="evidence" value="ECO:0007669"/>
    <property type="project" value="InterPro"/>
</dbReference>
<evidence type="ECO:0000256" key="7">
    <source>
        <dbReference type="ARBA" id="ARBA00022824"/>
    </source>
</evidence>